<proteinExistence type="predicted"/>
<feature type="chain" id="PRO_5011788692" evidence="1">
    <location>
        <begin position="20"/>
        <end position="246"/>
    </location>
</feature>
<dbReference type="PANTHER" id="PTHR22946">
    <property type="entry name" value="DIENELACTONE HYDROLASE DOMAIN-CONTAINING PROTEIN-RELATED"/>
    <property type="match status" value="1"/>
</dbReference>
<dbReference type="PANTHER" id="PTHR22946:SF0">
    <property type="entry name" value="DIENELACTONE HYDROLASE DOMAIN-CONTAINING PROTEIN"/>
    <property type="match status" value="1"/>
</dbReference>
<keyword evidence="1" id="KW-0732">Signal</keyword>
<organism evidence="3 4">
    <name type="scientific">Paenimyroides marinum</name>
    <dbReference type="NCBI Taxonomy" id="1159016"/>
    <lineage>
        <taxon>Bacteria</taxon>
        <taxon>Pseudomonadati</taxon>
        <taxon>Bacteroidota</taxon>
        <taxon>Flavobacteriia</taxon>
        <taxon>Flavobacteriales</taxon>
        <taxon>Flavobacteriaceae</taxon>
        <taxon>Paenimyroides</taxon>
    </lineage>
</organism>
<gene>
    <name evidence="3" type="ORF">SAMN02927937_02533</name>
</gene>
<dbReference type="AlphaFoldDB" id="A0A1H6ML93"/>
<protein>
    <submittedName>
        <fullName evidence="3">Dienelactone hydrolase</fullName>
    </submittedName>
</protein>
<dbReference type="InterPro" id="IPR029058">
    <property type="entry name" value="AB_hydrolase_fold"/>
</dbReference>
<accession>A0A1H6ML93</accession>
<reference evidence="3 4" key="1">
    <citation type="submission" date="2016-10" db="EMBL/GenBank/DDBJ databases">
        <authorList>
            <person name="de Groot N.N."/>
        </authorList>
    </citation>
    <scope>NUCLEOTIDE SEQUENCE [LARGE SCALE GENOMIC DNA]</scope>
    <source>
        <strain evidence="3 4">CGMCC 1.10825</strain>
    </source>
</reference>
<dbReference type="EMBL" id="FNXE01000047">
    <property type="protein sequence ID" value="SEH98376.1"/>
    <property type="molecule type" value="Genomic_DNA"/>
</dbReference>
<dbReference type="Proteomes" id="UP000199634">
    <property type="component" value="Unassembled WGS sequence"/>
</dbReference>
<dbReference type="GO" id="GO:0016787">
    <property type="term" value="F:hydrolase activity"/>
    <property type="evidence" value="ECO:0007669"/>
    <property type="project" value="UniProtKB-KW"/>
</dbReference>
<sequence length="246" mass="27668">MKNQLILLTVLFTSFSTMAQELKKISYSDDSVTHLAETIIVKQNAPGVLILPAWMGIDDEARNSAKDLSNQGYNVFIADIYGTTDTPKDMESAKKMSAFYKENPDKYREKIQLALNEFINLGANKEKTAVIGYCFGGTGAVEAARGNMPFTGVVSIHGGLKKVDNNYNTAIQPKVLVIHPAEDESVSKQDIDLFMNEMRKGNADWQFFYYANSKHTFTNPQSKDYNALMSERAWKHVKLFLEEVLK</sequence>
<dbReference type="InterPro" id="IPR050261">
    <property type="entry name" value="FrsA_esterase"/>
</dbReference>
<dbReference type="Pfam" id="PF01738">
    <property type="entry name" value="DLH"/>
    <property type="match status" value="1"/>
</dbReference>
<dbReference type="SUPFAM" id="SSF53474">
    <property type="entry name" value="alpha/beta-Hydrolases"/>
    <property type="match status" value="1"/>
</dbReference>
<evidence type="ECO:0000313" key="4">
    <source>
        <dbReference type="Proteomes" id="UP000199634"/>
    </source>
</evidence>
<dbReference type="InterPro" id="IPR002925">
    <property type="entry name" value="Dienelactn_hydro"/>
</dbReference>
<evidence type="ECO:0000256" key="1">
    <source>
        <dbReference type="SAM" id="SignalP"/>
    </source>
</evidence>
<dbReference type="Gene3D" id="3.40.50.1820">
    <property type="entry name" value="alpha/beta hydrolase"/>
    <property type="match status" value="1"/>
</dbReference>
<feature type="signal peptide" evidence="1">
    <location>
        <begin position="1"/>
        <end position="19"/>
    </location>
</feature>
<dbReference type="RefSeq" id="WP_091101735.1">
    <property type="nucleotide sequence ID" value="NZ_FNXE01000047.1"/>
</dbReference>
<feature type="domain" description="Dienelactone hydrolase" evidence="2">
    <location>
        <begin position="43"/>
        <end position="244"/>
    </location>
</feature>
<name>A0A1H6ML93_9FLAO</name>
<dbReference type="STRING" id="1159016.SAMN02927937_02533"/>
<keyword evidence="4" id="KW-1185">Reference proteome</keyword>
<dbReference type="OrthoDB" id="9787933at2"/>
<keyword evidence="3" id="KW-0378">Hydrolase</keyword>
<evidence type="ECO:0000313" key="3">
    <source>
        <dbReference type="EMBL" id="SEH98376.1"/>
    </source>
</evidence>
<evidence type="ECO:0000259" key="2">
    <source>
        <dbReference type="Pfam" id="PF01738"/>
    </source>
</evidence>